<accession>A0A383BIV8</accession>
<feature type="non-terminal residue" evidence="1">
    <location>
        <position position="1"/>
    </location>
</feature>
<dbReference type="AlphaFoldDB" id="A0A383BIV8"/>
<reference evidence="1" key="1">
    <citation type="submission" date="2018-05" db="EMBL/GenBank/DDBJ databases">
        <authorList>
            <person name="Lanie J.A."/>
            <person name="Ng W.-L."/>
            <person name="Kazmierczak K.M."/>
            <person name="Andrzejewski T.M."/>
            <person name="Davidsen T.M."/>
            <person name="Wayne K.J."/>
            <person name="Tettelin H."/>
            <person name="Glass J.I."/>
            <person name="Rusch D."/>
            <person name="Podicherti R."/>
            <person name="Tsui H.-C.T."/>
            <person name="Winkler M.E."/>
        </authorList>
    </citation>
    <scope>NUCLEOTIDE SEQUENCE</scope>
</reference>
<sequence length="245" mass="27887">FKKRYAGAYNQYTISPGPPIPIQYTYLGNYSSKGDKNSIDIAIGNFNSNFGLLDSLGTAYIDSRITSSNISYRHDYDSLYFNIDGHNFLQRYNSLHSEVMTEGVRYLTRTKLSGSIYLIRNHNHILSVVADFNKRSLRSDTFKSIGWSSVKIGVGHNNYSFNLGSMQLGNNNNIIMDGEASYKLGRYLFKSSFAHIFRPSHISLSDTIYVEEKNHFILDGEWSHKRINIGAHIYLNNYQGNTNSS</sequence>
<gene>
    <name evidence="1" type="ORF">METZ01_LOCUS472139</name>
</gene>
<proteinExistence type="predicted"/>
<organism evidence="1">
    <name type="scientific">marine metagenome</name>
    <dbReference type="NCBI Taxonomy" id="408172"/>
    <lineage>
        <taxon>unclassified sequences</taxon>
        <taxon>metagenomes</taxon>
        <taxon>ecological metagenomes</taxon>
    </lineage>
</organism>
<dbReference type="EMBL" id="UINC01200412">
    <property type="protein sequence ID" value="SVE19285.1"/>
    <property type="molecule type" value="Genomic_DNA"/>
</dbReference>
<evidence type="ECO:0000313" key="1">
    <source>
        <dbReference type="EMBL" id="SVE19285.1"/>
    </source>
</evidence>
<feature type="non-terminal residue" evidence="1">
    <location>
        <position position="245"/>
    </location>
</feature>
<name>A0A383BIV8_9ZZZZ</name>
<protein>
    <submittedName>
        <fullName evidence="1">Uncharacterized protein</fullName>
    </submittedName>
</protein>